<accession>A0A8R1Y7I5</accession>
<reference evidence="1" key="2">
    <citation type="submission" date="2022-06" db="UniProtKB">
        <authorList>
            <consortium name="EnsemblMetazoa"/>
        </authorList>
    </citation>
    <scope>IDENTIFICATION</scope>
    <source>
        <strain evidence="1">PS312</strain>
    </source>
</reference>
<dbReference type="EnsemblMetazoa" id="PPA01906.1">
    <property type="protein sequence ID" value="PPA01906.1"/>
    <property type="gene ID" value="WBGene00091460"/>
</dbReference>
<evidence type="ECO:0000313" key="2">
    <source>
        <dbReference type="Proteomes" id="UP000005239"/>
    </source>
</evidence>
<name>A0A8R1Y7I5_PRIPA</name>
<sequence length="161" mass="18534">MVPAGTAQRFTNISWTTTVLRLHFSSLSIKINTLLWRPSVSEQWLHRTMRCLGDTWNCLEMIRSCIDMYSNTLAPHRLEPISHSFRSLLTLTINFTSLDRPLSIILIRMKMLPKSSPLHSQTSPSTVIRTVMELRLIFPLNGYQQQTLNHRSTSSSRLNHG</sequence>
<reference evidence="2" key="1">
    <citation type="journal article" date="2008" name="Nat. Genet.">
        <title>The Pristionchus pacificus genome provides a unique perspective on nematode lifestyle and parasitism.</title>
        <authorList>
            <person name="Dieterich C."/>
            <person name="Clifton S.W."/>
            <person name="Schuster L.N."/>
            <person name="Chinwalla A."/>
            <person name="Delehaunty K."/>
            <person name="Dinkelacker I."/>
            <person name="Fulton L."/>
            <person name="Fulton R."/>
            <person name="Godfrey J."/>
            <person name="Minx P."/>
            <person name="Mitreva M."/>
            <person name="Roeseler W."/>
            <person name="Tian H."/>
            <person name="Witte H."/>
            <person name="Yang S.P."/>
            <person name="Wilson R.K."/>
            <person name="Sommer R.J."/>
        </authorList>
    </citation>
    <scope>NUCLEOTIDE SEQUENCE [LARGE SCALE GENOMIC DNA]</scope>
    <source>
        <strain evidence="2">PS312</strain>
    </source>
</reference>
<protein>
    <submittedName>
        <fullName evidence="1">Uncharacterized protein</fullName>
    </submittedName>
</protein>
<dbReference type="AlphaFoldDB" id="A0A8R1Y7I5"/>
<gene>
    <name evidence="1" type="primary">WBGene00091460</name>
</gene>
<evidence type="ECO:0000313" key="1">
    <source>
        <dbReference type="EnsemblMetazoa" id="PPA01906.1"/>
    </source>
</evidence>
<dbReference type="Proteomes" id="UP000005239">
    <property type="component" value="Unassembled WGS sequence"/>
</dbReference>
<organism evidence="1 2">
    <name type="scientific">Pristionchus pacificus</name>
    <name type="common">Parasitic nematode worm</name>
    <dbReference type="NCBI Taxonomy" id="54126"/>
    <lineage>
        <taxon>Eukaryota</taxon>
        <taxon>Metazoa</taxon>
        <taxon>Ecdysozoa</taxon>
        <taxon>Nematoda</taxon>
        <taxon>Chromadorea</taxon>
        <taxon>Rhabditida</taxon>
        <taxon>Rhabditina</taxon>
        <taxon>Diplogasteromorpha</taxon>
        <taxon>Diplogasteroidea</taxon>
        <taxon>Neodiplogasteridae</taxon>
        <taxon>Pristionchus</taxon>
    </lineage>
</organism>
<keyword evidence="2" id="KW-1185">Reference proteome</keyword>
<proteinExistence type="predicted"/>